<accession>A0A559T3Z0</accession>
<sequence length="172" mass="19244">MTIISKHFFCEKGTASIEGTILSLFFVGMLIYTFQQSYVMTMTYSASKLSSQIATLISQRNVLFSDTTLSQSDINNIRSFIPVLKEDNSVFDIYIEEVSYHNGTYNVLSLQAKTPQCVLNKRLSSYSLGLQTSFGKKNSLYRVSVCKKISEAFFSSSNMIVSGITVLPGQHH</sequence>
<keyword evidence="1" id="KW-0812">Transmembrane</keyword>
<dbReference type="Pfam" id="PF16964">
    <property type="entry name" value="TadF"/>
    <property type="match status" value="1"/>
</dbReference>
<proteinExistence type="predicted"/>
<feature type="transmembrane region" description="Helical" evidence="1">
    <location>
        <begin position="15"/>
        <end position="34"/>
    </location>
</feature>
<name>A0A559T3Z0_SERFO</name>
<keyword evidence="1" id="KW-1133">Transmembrane helix</keyword>
<protein>
    <submittedName>
        <fullName evidence="2">Putative Tad (Tight adherence macromolecular transport) pilin TadF</fullName>
    </submittedName>
</protein>
<reference evidence="2" key="1">
    <citation type="submission" date="2019-06" db="EMBL/GenBank/DDBJ databases">
        <authorList>
            <person name="Deangelis K."/>
            <person name="Huntemann M."/>
            <person name="Clum A."/>
            <person name="Pillay M."/>
            <person name="Palaniappan K."/>
            <person name="Varghese N."/>
            <person name="Mikhailova N."/>
            <person name="Stamatis D."/>
            <person name="Reddy T."/>
            <person name="Daum C."/>
            <person name="Shapiro N."/>
            <person name="Ivanova N."/>
            <person name="Kyrpides N."/>
            <person name="Woyke T."/>
        </authorList>
    </citation>
    <scope>NUCLEOTIDE SEQUENCE [LARGE SCALE GENOMIC DNA]</scope>
    <source>
        <strain evidence="2">128R</strain>
    </source>
</reference>
<organism evidence="2">
    <name type="scientific">Serratia fonticola</name>
    <dbReference type="NCBI Taxonomy" id="47917"/>
    <lineage>
        <taxon>Bacteria</taxon>
        <taxon>Pseudomonadati</taxon>
        <taxon>Pseudomonadota</taxon>
        <taxon>Gammaproteobacteria</taxon>
        <taxon>Enterobacterales</taxon>
        <taxon>Yersiniaceae</taxon>
        <taxon>Serratia</taxon>
    </lineage>
</organism>
<dbReference type="EMBL" id="VISQ01000001">
    <property type="protein sequence ID" value="TVZ69323.1"/>
    <property type="molecule type" value="Genomic_DNA"/>
</dbReference>
<evidence type="ECO:0000256" key="1">
    <source>
        <dbReference type="SAM" id="Phobius"/>
    </source>
</evidence>
<reference evidence="2" key="2">
    <citation type="submission" date="2019-08" db="EMBL/GenBank/DDBJ databases">
        <title>Investigation of anaerobic lignin degradation for improved lignocellulosic biofuels.</title>
        <authorList>
            <person name="Deangelis K.PhD."/>
        </authorList>
    </citation>
    <scope>NUCLEOTIDE SEQUENCE [LARGE SCALE GENOMIC DNA]</scope>
    <source>
        <strain evidence="2">128R</strain>
    </source>
</reference>
<keyword evidence="1" id="KW-0472">Membrane</keyword>
<dbReference type="InterPro" id="IPR031582">
    <property type="entry name" value="TadF"/>
</dbReference>
<comment type="caution">
    <text evidence="2">The sequence shown here is derived from an EMBL/GenBank/DDBJ whole genome shotgun (WGS) entry which is preliminary data.</text>
</comment>
<gene>
    <name evidence="2" type="ORF">FHU10_1827</name>
</gene>
<evidence type="ECO:0000313" key="2">
    <source>
        <dbReference type="EMBL" id="TVZ69323.1"/>
    </source>
</evidence>
<dbReference type="AlphaFoldDB" id="A0A559T3Z0"/>